<evidence type="ECO:0000313" key="1">
    <source>
        <dbReference type="EMBL" id="SHG34609.1"/>
    </source>
</evidence>
<dbReference type="AlphaFoldDB" id="A0A1M5J2U0"/>
<protein>
    <submittedName>
        <fullName evidence="1">Uncharacterized protein</fullName>
    </submittedName>
</protein>
<dbReference type="STRING" id="1121391.SAMN02745206_03718"/>
<reference evidence="2" key="1">
    <citation type="submission" date="2016-11" db="EMBL/GenBank/DDBJ databases">
        <authorList>
            <person name="Varghese N."/>
            <person name="Submissions S."/>
        </authorList>
    </citation>
    <scope>NUCLEOTIDE SEQUENCE [LARGE SCALE GENOMIC DNA]</scope>
    <source>
        <strain evidence="2">DSM 9756</strain>
    </source>
</reference>
<dbReference type="Proteomes" id="UP000184076">
    <property type="component" value="Unassembled WGS sequence"/>
</dbReference>
<gene>
    <name evidence="1" type="ORF">SAMN02745206_03718</name>
</gene>
<proteinExistence type="predicted"/>
<evidence type="ECO:0000313" key="2">
    <source>
        <dbReference type="Proteomes" id="UP000184076"/>
    </source>
</evidence>
<dbReference type="EMBL" id="FQVB01000065">
    <property type="protein sequence ID" value="SHG34609.1"/>
    <property type="molecule type" value="Genomic_DNA"/>
</dbReference>
<name>A0A1M5J2U0_9BACT</name>
<accession>A0A1M5J2U0</accession>
<sequence length="110" mass="13172">MKQYVIDQLRESDYEQIRDYLTQHTETAAMEGIYYVDLPRELYSSLQKDHGDCQPYYFAINLTRKQVGFEWLIRSRNTLRCACIGYATPDQRDYIIDYADGMLERLRIKI</sequence>
<organism evidence="1 2">
    <name type="scientific">Desulfacinum infernum DSM 9756</name>
    <dbReference type="NCBI Taxonomy" id="1121391"/>
    <lineage>
        <taxon>Bacteria</taxon>
        <taxon>Pseudomonadati</taxon>
        <taxon>Thermodesulfobacteriota</taxon>
        <taxon>Syntrophobacteria</taxon>
        <taxon>Syntrophobacterales</taxon>
        <taxon>Syntrophobacteraceae</taxon>
        <taxon>Desulfacinum</taxon>
    </lineage>
</organism>
<dbReference type="RefSeq" id="WP_073042203.1">
    <property type="nucleotide sequence ID" value="NZ_FQVB01000065.1"/>
</dbReference>
<dbReference type="OrthoDB" id="5459426at2"/>
<keyword evidence="2" id="KW-1185">Reference proteome</keyword>